<comment type="subcellular location">
    <subcellularLocation>
        <location evidence="1">Endomembrane system</location>
        <topology evidence="1">Multi-pass membrane protein</topology>
    </subcellularLocation>
    <subcellularLocation>
        <location evidence="10">Membrane</location>
    </subcellularLocation>
</comment>
<feature type="compositionally biased region" description="Pro residues" evidence="11">
    <location>
        <begin position="109"/>
        <end position="118"/>
    </location>
</feature>
<feature type="transmembrane region" description="Helical" evidence="10">
    <location>
        <begin position="874"/>
        <end position="893"/>
    </location>
</feature>
<dbReference type="NCBIfam" id="TIGR01494">
    <property type="entry name" value="ATPase_P-type"/>
    <property type="match status" value="2"/>
</dbReference>
<keyword evidence="5 10" id="KW-0547">Nucleotide-binding</keyword>
<feature type="transmembrane region" description="Helical" evidence="10">
    <location>
        <begin position="543"/>
        <end position="565"/>
    </location>
</feature>
<dbReference type="SFLD" id="SFLDF00027">
    <property type="entry name" value="p-type_atpase"/>
    <property type="match status" value="1"/>
</dbReference>
<feature type="domain" description="P-type ATPase A" evidence="12">
    <location>
        <begin position="412"/>
        <end position="501"/>
    </location>
</feature>
<dbReference type="SFLD" id="SFLDS00003">
    <property type="entry name" value="Haloacid_Dehalogenase"/>
    <property type="match status" value="1"/>
</dbReference>
<feature type="transmembrane region" description="Helical" evidence="10">
    <location>
        <begin position="236"/>
        <end position="260"/>
    </location>
</feature>
<feature type="region of interest" description="Disordered" evidence="11">
    <location>
        <begin position="393"/>
        <end position="412"/>
    </location>
</feature>
<dbReference type="PROSITE" id="PS00154">
    <property type="entry name" value="ATPASE_E1_E2"/>
    <property type="match status" value="1"/>
</dbReference>
<reference evidence="13 14" key="1">
    <citation type="journal article" date="2023" name="Commun. Biol.">
        <title>Genome analysis of Parmales, the sister group of diatoms, reveals the evolutionary specialization of diatoms from phago-mixotrophs to photoautotrophs.</title>
        <authorList>
            <person name="Ban H."/>
            <person name="Sato S."/>
            <person name="Yoshikawa S."/>
            <person name="Yamada K."/>
            <person name="Nakamura Y."/>
            <person name="Ichinomiya M."/>
            <person name="Sato N."/>
            <person name="Blanc-Mathieu R."/>
            <person name="Endo H."/>
            <person name="Kuwata A."/>
            <person name="Ogata H."/>
        </authorList>
    </citation>
    <scope>NUCLEOTIDE SEQUENCE [LARGE SCALE GENOMIC DNA]</scope>
</reference>
<feature type="transmembrane region" description="Helical" evidence="10">
    <location>
        <begin position="899"/>
        <end position="920"/>
    </location>
</feature>
<evidence type="ECO:0000313" key="14">
    <source>
        <dbReference type="Proteomes" id="UP001165060"/>
    </source>
</evidence>
<dbReference type="InterPro" id="IPR044492">
    <property type="entry name" value="P_typ_ATPase_HD_dom"/>
</dbReference>
<feature type="transmembrane region" description="Helical" evidence="10">
    <location>
        <begin position="343"/>
        <end position="361"/>
    </location>
</feature>
<dbReference type="SFLD" id="SFLDG00002">
    <property type="entry name" value="C1.7:_P-type_atpase_like"/>
    <property type="match status" value="1"/>
</dbReference>
<name>A0ABQ6MLV9_9STRA</name>
<feature type="transmembrane region" description="Helical" evidence="10">
    <location>
        <begin position="314"/>
        <end position="337"/>
    </location>
</feature>
<dbReference type="Gene3D" id="2.70.150.10">
    <property type="entry name" value="Calcium-transporting ATPase, cytoplasmic transduction domain A"/>
    <property type="match status" value="1"/>
</dbReference>
<dbReference type="SUPFAM" id="SSF81665">
    <property type="entry name" value="Calcium ATPase, transmembrane domain M"/>
    <property type="match status" value="1"/>
</dbReference>
<dbReference type="InterPro" id="IPR036412">
    <property type="entry name" value="HAD-like_sf"/>
</dbReference>
<dbReference type="PRINTS" id="PR00119">
    <property type="entry name" value="CATATPASE"/>
</dbReference>
<dbReference type="SUPFAM" id="SSF55008">
    <property type="entry name" value="HMA, heavy metal-associated domain"/>
    <property type="match status" value="1"/>
</dbReference>
<evidence type="ECO:0000256" key="8">
    <source>
        <dbReference type="ARBA" id="ARBA00022989"/>
    </source>
</evidence>
<dbReference type="EMBL" id="BRYB01000381">
    <property type="protein sequence ID" value="GMI28937.1"/>
    <property type="molecule type" value="Genomic_DNA"/>
</dbReference>
<evidence type="ECO:0000256" key="7">
    <source>
        <dbReference type="ARBA" id="ARBA00022967"/>
    </source>
</evidence>
<gene>
    <name evidence="13" type="ORF">TeGR_g10294</name>
</gene>
<keyword evidence="14" id="KW-1185">Reference proteome</keyword>
<evidence type="ECO:0000256" key="9">
    <source>
        <dbReference type="ARBA" id="ARBA00023136"/>
    </source>
</evidence>
<evidence type="ECO:0000256" key="4">
    <source>
        <dbReference type="ARBA" id="ARBA00022723"/>
    </source>
</evidence>
<comment type="similarity">
    <text evidence="2 10">Belongs to the cation transport ATPase (P-type) (TC 3.A.3) family. Type IB subfamily.</text>
</comment>
<protein>
    <recommendedName>
        <fullName evidence="12">P-type ATPase A domain-containing protein</fullName>
    </recommendedName>
</protein>
<dbReference type="InterPro" id="IPR023214">
    <property type="entry name" value="HAD_sf"/>
</dbReference>
<dbReference type="Pfam" id="PF00122">
    <property type="entry name" value="E1-E2_ATPase"/>
    <property type="match status" value="1"/>
</dbReference>
<dbReference type="InterPro" id="IPR001757">
    <property type="entry name" value="P_typ_ATPase"/>
</dbReference>
<accession>A0ABQ6MLV9</accession>
<evidence type="ECO:0000259" key="12">
    <source>
        <dbReference type="Pfam" id="PF00122"/>
    </source>
</evidence>
<dbReference type="Gene3D" id="3.30.70.100">
    <property type="match status" value="1"/>
</dbReference>
<feature type="transmembrane region" description="Helical" evidence="10">
    <location>
        <begin position="517"/>
        <end position="537"/>
    </location>
</feature>
<sequence length="992" mass="104688">MPLIICSLSGMMCQNSCGTTVFNSVRSHPKILSCCVSHHHSLLVCAVGPSAPDVPSYRELDALSWERVLELLSGQPGCSDERLVEQVVERVEDVGFDARPATAAELRAAPPPAPPPAPSRREEEEEEPPPLAAGLRSVTFQTHGMSCTNCTRKVTGALTSLSAVDVERVACSAITGRTTVYYRGGGGGDLLETELLETEFGPAVERCGFTVSKREEGGGGGRDAGGGGEYQVYRRLFFICLFFTVPLAVVHYSMMYSHGASEGDMDMSDMDHSAVAPPGTWSYVLMFLLASPVFGIVGTRFVGKARLSYPIMGMDMLIAIGVSASYGYSVVSLVYNIMVGETIMIPTFETGSMLLTFVTMGKMLESRAKANTLSIMQSLMSLQPSEAVVVTFPNPNPSSPPSADPSYDTYSSKTVDQSSLKKGDVVLLSPHTTAPCDGTVLHAKPHIFIDESYITGESFPVKKTKNSSVIGGTKITSGTAFMVATSVGSETVLNKIVELVQQAQETQAPIQLFADRITAVFTPAVLSISAVTFLTWIVCSGSFLMAFMRCISVIVVACPCALGLATPTAVMVGSGVAAARGVLIKGGDILEATAGTDVVIMDKTGTMTKGDVAVTEVITMGGQTSNQTLLAIAHEVEAMSSHPIAKAVVKHCAKAKESNAAVAVIAVDDYEEVVGCGIQATVVVNNVRHAVRMGKKGWAGSAEVGGGENPQRGDVGSGYGTQIYLALDQQLAAIFHLSDSLREETGSVISYLVEAMGTDVYMCTGDQQATAEAVADAVGIPTSRVVAGCMPADKQNLVNRLKEQGKRVMFVGDGVNDSVALVSAHSGVGMGGGSEIAVDACDVVLMKDNLWDVVVAIDLSQCVLRRIKINFGWAMVYNLLMLPVSAGVLYPFTGWVLPPAFAGLAMALSSVSVVGSSLMLKQYKWRGDGPAGDSVLARLEGMRTWWGGAGRRRRKDGKSFSLVGCDDADDASSEGDNVELVGAWAGGRSDQV</sequence>
<keyword evidence="4 10" id="KW-0479">Metal-binding</keyword>
<dbReference type="SUPFAM" id="SSF56784">
    <property type="entry name" value="HAD-like"/>
    <property type="match status" value="1"/>
</dbReference>
<dbReference type="SUPFAM" id="SSF81653">
    <property type="entry name" value="Calcium ATPase, transduction domain A"/>
    <property type="match status" value="1"/>
</dbReference>
<feature type="transmembrane region" description="Helical" evidence="10">
    <location>
        <begin position="280"/>
        <end position="302"/>
    </location>
</feature>
<feature type="region of interest" description="Disordered" evidence="11">
    <location>
        <begin position="100"/>
        <end position="131"/>
    </location>
</feature>
<evidence type="ECO:0000256" key="1">
    <source>
        <dbReference type="ARBA" id="ARBA00004127"/>
    </source>
</evidence>
<feature type="compositionally biased region" description="Pro residues" evidence="11">
    <location>
        <begin position="394"/>
        <end position="403"/>
    </location>
</feature>
<dbReference type="InterPro" id="IPR023298">
    <property type="entry name" value="ATPase_P-typ_TM_dom_sf"/>
</dbReference>
<dbReference type="NCBIfam" id="TIGR01525">
    <property type="entry name" value="ATPase-IB_hvy"/>
    <property type="match status" value="1"/>
</dbReference>
<evidence type="ECO:0000256" key="2">
    <source>
        <dbReference type="ARBA" id="ARBA00006024"/>
    </source>
</evidence>
<keyword evidence="7" id="KW-1278">Translocase</keyword>
<dbReference type="PANTHER" id="PTHR43520">
    <property type="entry name" value="ATP7, ISOFORM B"/>
    <property type="match status" value="1"/>
</dbReference>
<evidence type="ECO:0000256" key="6">
    <source>
        <dbReference type="ARBA" id="ARBA00022840"/>
    </source>
</evidence>
<proteinExistence type="inferred from homology"/>
<dbReference type="Gene3D" id="3.40.1110.10">
    <property type="entry name" value="Calcium-transporting ATPase, cytoplasmic domain N"/>
    <property type="match status" value="1"/>
</dbReference>
<evidence type="ECO:0000256" key="3">
    <source>
        <dbReference type="ARBA" id="ARBA00022692"/>
    </source>
</evidence>
<dbReference type="Gene3D" id="3.40.50.1000">
    <property type="entry name" value="HAD superfamily/HAD-like"/>
    <property type="match status" value="1"/>
</dbReference>
<evidence type="ECO:0000256" key="11">
    <source>
        <dbReference type="SAM" id="MobiDB-lite"/>
    </source>
</evidence>
<dbReference type="InterPro" id="IPR023299">
    <property type="entry name" value="ATPase_P-typ_cyto_dom_N"/>
</dbReference>
<comment type="caution">
    <text evidence="13">The sequence shown here is derived from an EMBL/GenBank/DDBJ whole genome shotgun (WGS) entry which is preliminary data.</text>
</comment>
<dbReference type="Proteomes" id="UP001165060">
    <property type="component" value="Unassembled WGS sequence"/>
</dbReference>
<keyword evidence="9 10" id="KW-0472">Membrane</keyword>
<dbReference type="InterPro" id="IPR008250">
    <property type="entry name" value="ATPase_P-typ_transduc_dom_A_sf"/>
</dbReference>
<dbReference type="PANTHER" id="PTHR43520:SF8">
    <property type="entry name" value="P-TYPE CU(+) TRANSPORTER"/>
    <property type="match status" value="1"/>
</dbReference>
<evidence type="ECO:0000313" key="13">
    <source>
        <dbReference type="EMBL" id="GMI28937.1"/>
    </source>
</evidence>
<organism evidence="13 14">
    <name type="scientific">Tetraparma gracilis</name>
    <dbReference type="NCBI Taxonomy" id="2962635"/>
    <lineage>
        <taxon>Eukaryota</taxon>
        <taxon>Sar</taxon>
        <taxon>Stramenopiles</taxon>
        <taxon>Ochrophyta</taxon>
        <taxon>Bolidophyceae</taxon>
        <taxon>Parmales</taxon>
        <taxon>Triparmaceae</taxon>
        <taxon>Tetraparma</taxon>
    </lineage>
</organism>
<keyword evidence="6 10" id="KW-0067">ATP-binding</keyword>
<dbReference type="InterPro" id="IPR059000">
    <property type="entry name" value="ATPase_P-type_domA"/>
</dbReference>
<dbReference type="Pfam" id="PF00702">
    <property type="entry name" value="Hydrolase"/>
    <property type="match status" value="1"/>
</dbReference>
<keyword evidence="3 10" id="KW-0812">Transmembrane</keyword>
<evidence type="ECO:0000256" key="10">
    <source>
        <dbReference type="RuleBase" id="RU362081"/>
    </source>
</evidence>
<keyword evidence="8 10" id="KW-1133">Transmembrane helix</keyword>
<evidence type="ECO:0000256" key="5">
    <source>
        <dbReference type="ARBA" id="ARBA00022741"/>
    </source>
</evidence>
<dbReference type="InterPro" id="IPR036163">
    <property type="entry name" value="HMA_dom_sf"/>
</dbReference>
<dbReference type="InterPro" id="IPR018303">
    <property type="entry name" value="ATPase_P-typ_P_site"/>
</dbReference>
<dbReference type="PROSITE" id="PS01229">
    <property type="entry name" value="COF_2"/>
    <property type="match status" value="1"/>
</dbReference>
<dbReference type="InterPro" id="IPR027256">
    <property type="entry name" value="P-typ_ATPase_IB"/>
</dbReference>